<feature type="transmembrane region" description="Helical" evidence="1">
    <location>
        <begin position="37"/>
        <end position="56"/>
    </location>
</feature>
<feature type="transmembrane region" description="Helical" evidence="1">
    <location>
        <begin position="6"/>
        <end position="25"/>
    </location>
</feature>
<dbReference type="Proteomes" id="UP001501821">
    <property type="component" value="Unassembled WGS sequence"/>
</dbReference>
<gene>
    <name evidence="2" type="ORF">GCM10022242_36750</name>
</gene>
<evidence type="ECO:0008006" key="4">
    <source>
        <dbReference type="Google" id="ProtNLM"/>
    </source>
</evidence>
<feature type="transmembrane region" description="Helical" evidence="1">
    <location>
        <begin position="68"/>
        <end position="88"/>
    </location>
</feature>
<keyword evidence="1" id="KW-1133">Transmembrane helix</keyword>
<accession>A0ABP7J2N4</accession>
<sequence>MNSWVYGVVLGVCGVTAVLLVVDIVRDRAAQDSHFVALAATELVALVQAVWGFVALARTDREVEGVTLVAYLVTMILLPVVGAFFSLAERSRVGTSILLLAVATIAGMELRVIDIWDGAGA</sequence>
<organism evidence="2 3">
    <name type="scientific">Nocardioides panacisoli</name>
    <dbReference type="NCBI Taxonomy" id="627624"/>
    <lineage>
        <taxon>Bacteria</taxon>
        <taxon>Bacillati</taxon>
        <taxon>Actinomycetota</taxon>
        <taxon>Actinomycetes</taxon>
        <taxon>Propionibacteriales</taxon>
        <taxon>Nocardioidaceae</taxon>
        <taxon>Nocardioides</taxon>
    </lineage>
</organism>
<dbReference type="RefSeq" id="WP_344778204.1">
    <property type="nucleotide sequence ID" value="NZ_BAABAH010000017.1"/>
</dbReference>
<comment type="caution">
    <text evidence="2">The sequence shown here is derived from an EMBL/GenBank/DDBJ whole genome shotgun (WGS) entry which is preliminary data.</text>
</comment>
<protein>
    <recommendedName>
        <fullName evidence="4">Integral membrane protein</fullName>
    </recommendedName>
</protein>
<keyword evidence="1" id="KW-0812">Transmembrane</keyword>
<reference evidence="3" key="1">
    <citation type="journal article" date="2019" name="Int. J. Syst. Evol. Microbiol.">
        <title>The Global Catalogue of Microorganisms (GCM) 10K type strain sequencing project: providing services to taxonomists for standard genome sequencing and annotation.</title>
        <authorList>
            <consortium name="The Broad Institute Genomics Platform"/>
            <consortium name="The Broad Institute Genome Sequencing Center for Infectious Disease"/>
            <person name="Wu L."/>
            <person name="Ma J."/>
        </authorList>
    </citation>
    <scope>NUCLEOTIDE SEQUENCE [LARGE SCALE GENOMIC DNA]</scope>
    <source>
        <strain evidence="3">JCM 16953</strain>
    </source>
</reference>
<dbReference type="EMBL" id="BAABAH010000017">
    <property type="protein sequence ID" value="GAA3832216.1"/>
    <property type="molecule type" value="Genomic_DNA"/>
</dbReference>
<evidence type="ECO:0000313" key="3">
    <source>
        <dbReference type="Proteomes" id="UP001501821"/>
    </source>
</evidence>
<name>A0ABP7J2N4_9ACTN</name>
<evidence type="ECO:0000313" key="2">
    <source>
        <dbReference type="EMBL" id="GAA3832216.1"/>
    </source>
</evidence>
<keyword evidence="3" id="KW-1185">Reference proteome</keyword>
<proteinExistence type="predicted"/>
<keyword evidence="1" id="KW-0472">Membrane</keyword>
<feature type="transmembrane region" description="Helical" evidence="1">
    <location>
        <begin position="95"/>
        <end position="113"/>
    </location>
</feature>
<evidence type="ECO:0000256" key="1">
    <source>
        <dbReference type="SAM" id="Phobius"/>
    </source>
</evidence>